<keyword evidence="6" id="KW-1185">Reference proteome</keyword>
<keyword evidence="2" id="KW-0233">DNA recombination</keyword>
<gene>
    <name evidence="5" type="primary">recO</name>
    <name evidence="5" type="ORF">FIV53_03035</name>
</gene>
<reference evidence="5 6" key="1">
    <citation type="submission" date="2019-06" db="EMBL/GenBank/DDBJ databases">
        <title>Mycoplasma nasistruthionis sp. nov. str Ms03.</title>
        <authorList>
            <person name="Botes A."/>
        </authorList>
    </citation>
    <scope>NUCLEOTIDE SEQUENCE [LARGE SCALE GENOMIC DNA]</scope>
    <source>
        <strain evidence="5 6">Ms03</strain>
    </source>
</reference>
<dbReference type="Pfam" id="PF02565">
    <property type="entry name" value="RecO_C"/>
    <property type="match status" value="1"/>
</dbReference>
<dbReference type="InterPro" id="IPR022572">
    <property type="entry name" value="DNA_rep/recomb_RecO_N"/>
</dbReference>
<dbReference type="GO" id="GO:0006310">
    <property type="term" value="P:DNA recombination"/>
    <property type="evidence" value="ECO:0007669"/>
    <property type="project" value="UniProtKB-KW"/>
</dbReference>
<dbReference type="GO" id="GO:0043590">
    <property type="term" value="C:bacterial nucleoid"/>
    <property type="evidence" value="ECO:0007669"/>
    <property type="project" value="TreeGrafter"/>
</dbReference>
<keyword evidence="1" id="KW-0227">DNA damage</keyword>
<dbReference type="PANTHER" id="PTHR33991:SF1">
    <property type="entry name" value="DNA REPAIR PROTEIN RECO"/>
    <property type="match status" value="1"/>
</dbReference>
<sequence length="226" mass="26591">MATTIERALVLDVFHKQNNEFVITFFNQKGAFSLFALGLDKPASKNRSNLLQGCIVEIEYFKARLPRKMGKLKTAHLIETIDYSKFNANDMFLNLSRLWQRIKQPNRVYQLFVRYIKLLDAKNKWKMLTYFYANSLEYFGVHLDFQGCALCFSRQSLIDFDLNQGGFICFNHTTGPNHKNPLVEYIWASFNDIRTYLEINLTDNFDILNIYQKAINDYIKITEVFD</sequence>
<dbReference type="NCBIfam" id="TIGR00613">
    <property type="entry name" value="reco"/>
    <property type="match status" value="1"/>
</dbReference>
<evidence type="ECO:0000259" key="4">
    <source>
        <dbReference type="Pfam" id="PF11967"/>
    </source>
</evidence>
<dbReference type="AlphaFoldDB" id="A0A4Y6I7L4"/>
<accession>A0A4Y6I7L4</accession>
<evidence type="ECO:0000256" key="3">
    <source>
        <dbReference type="ARBA" id="ARBA00023204"/>
    </source>
</evidence>
<dbReference type="PANTHER" id="PTHR33991">
    <property type="entry name" value="DNA REPAIR PROTEIN RECO"/>
    <property type="match status" value="1"/>
</dbReference>
<evidence type="ECO:0000256" key="2">
    <source>
        <dbReference type="ARBA" id="ARBA00023172"/>
    </source>
</evidence>
<dbReference type="Proteomes" id="UP000315201">
    <property type="component" value="Chromosome"/>
</dbReference>
<dbReference type="InterPro" id="IPR037278">
    <property type="entry name" value="ARFGAP/RecO"/>
</dbReference>
<feature type="domain" description="DNA replication/recombination mediator RecO N-terminal" evidence="4">
    <location>
        <begin position="1"/>
        <end position="80"/>
    </location>
</feature>
<dbReference type="Pfam" id="PF11967">
    <property type="entry name" value="RecO_N"/>
    <property type="match status" value="1"/>
</dbReference>
<organism evidence="5 6">
    <name type="scientific">Mycoplasma nasistruthionis</name>
    <dbReference type="NCBI Taxonomy" id="353852"/>
    <lineage>
        <taxon>Bacteria</taxon>
        <taxon>Bacillati</taxon>
        <taxon>Mycoplasmatota</taxon>
        <taxon>Mollicutes</taxon>
        <taxon>Mycoplasmataceae</taxon>
        <taxon>Mycoplasma</taxon>
    </lineage>
</organism>
<dbReference type="RefSeq" id="WP_208664774.1">
    <property type="nucleotide sequence ID" value="NZ_CP041147.1"/>
</dbReference>
<dbReference type="EMBL" id="CP041147">
    <property type="protein sequence ID" value="QDF65237.1"/>
    <property type="molecule type" value="Genomic_DNA"/>
</dbReference>
<dbReference type="SUPFAM" id="SSF57863">
    <property type="entry name" value="ArfGap/RecO-like zinc finger"/>
    <property type="match status" value="1"/>
</dbReference>
<proteinExistence type="predicted"/>
<dbReference type="InterPro" id="IPR003717">
    <property type="entry name" value="RecO"/>
</dbReference>
<keyword evidence="3" id="KW-0234">DNA repair</keyword>
<dbReference type="GO" id="GO:0006302">
    <property type="term" value="P:double-strand break repair"/>
    <property type="evidence" value="ECO:0007669"/>
    <property type="project" value="TreeGrafter"/>
</dbReference>
<protein>
    <submittedName>
        <fullName evidence="5">DNA repair protein RecO</fullName>
    </submittedName>
</protein>
<evidence type="ECO:0000256" key="1">
    <source>
        <dbReference type="ARBA" id="ARBA00022763"/>
    </source>
</evidence>
<evidence type="ECO:0000313" key="5">
    <source>
        <dbReference type="EMBL" id="QDF65237.1"/>
    </source>
</evidence>
<name>A0A4Y6I7L4_9MOLU</name>
<evidence type="ECO:0000313" key="6">
    <source>
        <dbReference type="Proteomes" id="UP000315201"/>
    </source>
</evidence>